<dbReference type="AlphaFoldDB" id="A0A9D1UUW4"/>
<accession>A0A9D1UUW4</accession>
<feature type="compositionally biased region" description="Acidic residues" evidence="1">
    <location>
        <begin position="44"/>
        <end position="55"/>
    </location>
</feature>
<evidence type="ECO:0000313" key="3">
    <source>
        <dbReference type="Proteomes" id="UP000824151"/>
    </source>
</evidence>
<dbReference type="Proteomes" id="UP000824151">
    <property type="component" value="Unassembled WGS sequence"/>
</dbReference>
<feature type="compositionally biased region" description="Low complexity" evidence="1">
    <location>
        <begin position="189"/>
        <end position="227"/>
    </location>
</feature>
<feature type="compositionally biased region" description="Low complexity" evidence="1">
    <location>
        <begin position="1"/>
        <end position="11"/>
    </location>
</feature>
<reference evidence="2" key="2">
    <citation type="submission" date="2021-04" db="EMBL/GenBank/DDBJ databases">
        <authorList>
            <person name="Gilroy R."/>
        </authorList>
    </citation>
    <scope>NUCLEOTIDE SEQUENCE</scope>
    <source>
        <strain evidence="2">ChiHejej3B27-3195</strain>
    </source>
</reference>
<proteinExistence type="predicted"/>
<feature type="compositionally biased region" description="Polar residues" evidence="1">
    <location>
        <begin position="125"/>
        <end position="137"/>
    </location>
</feature>
<evidence type="ECO:0000313" key="2">
    <source>
        <dbReference type="EMBL" id="HIX00828.1"/>
    </source>
</evidence>
<evidence type="ECO:0008006" key="4">
    <source>
        <dbReference type="Google" id="ProtNLM"/>
    </source>
</evidence>
<protein>
    <recommendedName>
        <fullName evidence="4">DNA polymerase III subunit gamma and tau</fullName>
    </recommendedName>
</protein>
<feature type="compositionally biased region" description="Low complexity" evidence="1">
    <location>
        <begin position="154"/>
        <end position="166"/>
    </location>
</feature>
<dbReference type="EMBL" id="DXGD01000441">
    <property type="protein sequence ID" value="HIX00828.1"/>
    <property type="molecule type" value="Genomic_DNA"/>
</dbReference>
<name>A0A9D1UUW4_9MICC</name>
<feature type="compositionally biased region" description="Basic and acidic residues" evidence="1">
    <location>
        <begin position="167"/>
        <end position="179"/>
    </location>
</feature>
<gene>
    <name evidence="2" type="ORF">H9871_11890</name>
</gene>
<reference evidence="2" key="1">
    <citation type="journal article" date="2021" name="PeerJ">
        <title>Extensive microbial diversity within the chicken gut microbiome revealed by metagenomics and culture.</title>
        <authorList>
            <person name="Gilroy R."/>
            <person name="Ravi A."/>
            <person name="Getino M."/>
            <person name="Pursley I."/>
            <person name="Horton D.L."/>
            <person name="Alikhan N.F."/>
            <person name="Baker D."/>
            <person name="Gharbi K."/>
            <person name="Hall N."/>
            <person name="Watson M."/>
            <person name="Adriaenssens E.M."/>
            <person name="Foster-Nyarko E."/>
            <person name="Jarju S."/>
            <person name="Secka A."/>
            <person name="Antonio M."/>
            <person name="Oren A."/>
            <person name="Chaudhuri R.R."/>
            <person name="La Ragione R."/>
            <person name="Hildebrand F."/>
            <person name="Pallen M.J."/>
        </authorList>
    </citation>
    <scope>NUCLEOTIDE SEQUENCE</scope>
    <source>
        <strain evidence="2">ChiHejej3B27-3195</strain>
    </source>
</reference>
<evidence type="ECO:0000256" key="1">
    <source>
        <dbReference type="SAM" id="MobiDB-lite"/>
    </source>
</evidence>
<comment type="caution">
    <text evidence="2">The sequence shown here is derived from an EMBL/GenBank/DDBJ whole genome shotgun (WGS) entry which is preliminary data.</text>
</comment>
<sequence>NEPTEPEVPAWVEEEVDTSAEPTSETPPPAPSHHPAWDGATDGFIEEPPDDEAAEEMWGGSDDAGASTWPAATASDASAAGAAAGDRSAADSSVGDTSAGDASASDASAFHTFSSPPPVPAFARSSGTPTRGHQASPSGPADSPHAADLGAGTGSAASPAAAGHIAGIRERLAQRRDGGSAEDQSPHQPGAGQRSAAAAAPAEGPASAGSAASADSPSGSAAAPPTAEVEDIASDDDVEIEHSGVFGRRAIERILDGTLMEEQRLNE</sequence>
<feature type="compositionally biased region" description="Acidic residues" evidence="1">
    <location>
        <begin position="228"/>
        <end position="239"/>
    </location>
</feature>
<organism evidence="2 3">
    <name type="scientific">Candidatus Nesterenkonia stercoripullorum</name>
    <dbReference type="NCBI Taxonomy" id="2838701"/>
    <lineage>
        <taxon>Bacteria</taxon>
        <taxon>Bacillati</taxon>
        <taxon>Actinomycetota</taxon>
        <taxon>Actinomycetes</taxon>
        <taxon>Micrococcales</taxon>
        <taxon>Micrococcaceae</taxon>
        <taxon>Nesterenkonia</taxon>
    </lineage>
</organism>
<feature type="non-terminal residue" evidence="2">
    <location>
        <position position="1"/>
    </location>
</feature>
<feature type="region of interest" description="Disordered" evidence="1">
    <location>
        <begin position="1"/>
        <end position="247"/>
    </location>
</feature>
<feature type="compositionally biased region" description="Low complexity" evidence="1">
    <location>
        <begin position="71"/>
        <end position="114"/>
    </location>
</feature>